<dbReference type="AGR" id="WB:WBGene00022338"/>
<evidence type="ECO:0000313" key="3">
    <source>
        <dbReference type="WormBase" id="Y82E9BR.5"/>
    </source>
</evidence>
<gene>
    <name evidence="1" type="ORF">CELE_Y82E9BR.5</name>
    <name evidence="1 3" type="ORF">Y82E9BR.5</name>
</gene>
<dbReference type="Proteomes" id="UP000001940">
    <property type="component" value="Chromosome III"/>
</dbReference>
<evidence type="ECO:0000313" key="1">
    <source>
        <dbReference type="EMBL" id="CCD73036.1"/>
    </source>
</evidence>
<proteinExistence type="predicted"/>
<accession>Q9BKS5</accession>
<evidence type="ECO:0000313" key="2">
    <source>
        <dbReference type="Proteomes" id="UP000001940"/>
    </source>
</evidence>
<dbReference type="InParanoid" id="Q9BKS5"/>
<protein>
    <submittedName>
        <fullName evidence="1">Uncharacterized protein</fullName>
    </submittedName>
</protein>
<dbReference type="UCSC" id="Y82E9BR.5">
    <property type="organism name" value="c. elegans"/>
</dbReference>
<dbReference type="AlphaFoldDB" id="Q9BKS5"/>
<organism evidence="1 2">
    <name type="scientific">Caenorhabditis elegans</name>
    <dbReference type="NCBI Taxonomy" id="6239"/>
    <lineage>
        <taxon>Eukaryota</taxon>
        <taxon>Metazoa</taxon>
        <taxon>Ecdysozoa</taxon>
        <taxon>Nematoda</taxon>
        <taxon>Chromadorea</taxon>
        <taxon>Rhabditida</taxon>
        <taxon>Rhabditina</taxon>
        <taxon>Rhabditomorpha</taxon>
        <taxon>Rhabditoidea</taxon>
        <taxon>Rhabditidae</taxon>
        <taxon>Peloderinae</taxon>
        <taxon>Caenorhabditis</taxon>
    </lineage>
</organism>
<dbReference type="EMBL" id="BX284603">
    <property type="protein sequence ID" value="CCD73036.1"/>
    <property type="molecule type" value="Genomic_DNA"/>
</dbReference>
<dbReference type="HOGENOM" id="CLU_3280009_0_0_1"/>
<keyword evidence="2" id="KW-1185">Reference proteome</keyword>
<dbReference type="Bgee" id="WBGene00022338">
    <property type="expression patterns" value="Expressed in adult organism and 3 other cell types or tissues"/>
</dbReference>
<name>Q9BKS5_CAEEL</name>
<sequence length="41" mass="4616">MLDFNLNCLKICIQLPNCNTWSFPVKRATLSVICCNKVLAS</sequence>
<dbReference type="PaxDb" id="6239-Y82E9BR.5"/>
<dbReference type="WormBase" id="Y82E9BR.5">
    <property type="protein sequence ID" value="CE27046"/>
    <property type="gene ID" value="WBGene00022338"/>
</dbReference>
<reference evidence="1 2" key="1">
    <citation type="journal article" date="1998" name="Science">
        <title>Genome sequence of the nematode C. elegans: a platform for investigating biology.</title>
        <authorList>
            <consortium name="The C. elegans sequencing consortium"/>
            <person name="Sulson J.E."/>
            <person name="Waterston R."/>
        </authorList>
    </citation>
    <scope>NUCLEOTIDE SEQUENCE [LARGE SCALE GENOMIC DNA]</scope>
    <source>
        <strain evidence="1 2">Bristol N2</strain>
    </source>
</reference>